<protein>
    <submittedName>
        <fullName evidence="2">DEAD/DEAH box helicase family protein</fullName>
    </submittedName>
</protein>
<dbReference type="Proteomes" id="UP001142592">
    <property type="component" value="Unassembled WGS sequence"/>
</dbReference>
<accession>A0A9X3D9Y6</accession>
<dbReference type="InterPro" id="IPR006935">
    <property type="entry name" value="Helicase/UvrB_N"/>
</dbReference>
<evidence type="ECO:0000313" key="2">
    <source>
        <dbReference type="EMBL" id="MCX3263708.1"/>
    </source>
</evidence>
<dbReference type="EMBL" id="JAPJUH010000001">
    <property type="protein sequence ID" value="MCX3263708.1"/>
    <property type="molecule type" value="Genomic_DNA"/>
</dbReference>
<gene>
    <name evidence="2" type="ORF">OQZ29_03070</name>
</gene>
<dbReference type="PROSITE" id="PS51192">
    <property type="entry name" value="HELICASE_ATP_BIND_1"/>
    <property type="match status" value="1"/>
</dbReference>
<sequence length="1005" mass="114485">MQDKEGRILAVNQLKLWDHQKDALKDIIDYINAFDIKSFLVKMPTGTGKTGVFSALSRVAYPDLNFLIITPSTALKFQILKEVQEKFWNKIAKPISELPDQVVEPLLPKDAVEVISKIEGKKSIIVTTIQALQYISANDSVSFEAIKKNTDCIIFDEGHKEPAYTWGETVRSFRKPTVLFSATPYRNDYKIFNVDKEKFFSLDHSKCEQAKILRALEIQQLDLSTLNPSTFVNAVLAKLLVVIQILNGQGIAQPRTIIRCENQSDIEKIVASLKKLKKRAVGIHQNFKDKNDLLSEVPDTAGQQKYDFFVHQFKLVEGIDNPEFSIVALYAPFKSSRLLIQQIGRVLRNPELQPDRSAYLFGLDAQGLKKEWKSYLDYDKMVDKRKKLYDITDVLKVNKEASTLYFDGSFRELVNVSEISLSKSILFQKKVNAYFHDGSLIFNELSENLLEEWGRRDYSILKHELTSPNCLIILYIKYENSPLVKDGVFIEQKLAATMLRMDKSHIFYYDSEQNNPMRQIEDLAPVSRENLVKLFKNKRNISKVFLINTDIGSRNIRSKEIQSNSIEATAPGLSDHSYFPARIEGKVREKGETKRRYLGFQNGRITDATGKRIPFDELQLWIDEVDQELRTVIPSSSINTFMARFAERVDPPATVEGICILLDIDGEDLDNFRFGEDSKPVYFDDLCANIENNAFTLIINDQAFDFVISYASDTKRFNLFSAGIDEFVSSRYENEEGILAFFNTNQSFRIVLKGNEYVYAGKFFFRPGANLISKKKDLDLNQIFSPHPCISKIISEKGNIATLPITSNLWHKDTLFGLIARQASGYGDNPLENAFDFEHLLCDDLQGEIGDFIALDTQKKRVVFIHAKAGDSGLSATAFQEVCGQATKNLDYLTPYFDKKPTANIAKWTNPWAYSKVGTVSSRIIKGGLTPKAFYATYEKLVSDPSTSREVWIIVGNMFDYRSFSKEINKRKISEVKPQVIQLVYLLRSTWNNVASVGAQLKIFC</sequence>
<dbReference type="Pfam" id="PF04851">
    <property type="entry name" value="ResIII"/>
    <property type="match status" value="1"/>
</dbReference>
<dbReference type="SUPFAM" id="SSF52540">
    <property type="entry name" value="P-loop containing nucleoside triphosphate hydrolases"/>
    <property type="match status" value="1"/>
</dbReference>
<dbReference type="GO" id="GO:0005524">
    <property type="term" value="F:ATP binding"/>
    <property type="evidence" value="ECO:0007669"/>
    <property type="project" value="InterPro"/>
</dbReference>
<dbReference type="PANTHER" id="PTHR47396">
    <property type="entry name" value="TYPE I RESTRICTION ENZYME ECOKI R PROTEIN"/>
    <property type="match status" value="1"/>
</dbReference>
<keyword evidence="2" id="KW-0547">Nucleotide-binding</keyword>
<keyword evidence="2" id="KW-0347">Helicase</keyword>
<reference evidence="2" key="1">
    <citation type="submission" date="2022-11" db="EMBL/GenBank/DDBJ databases">
        <authorList>
            <person name="Graham C."/>
            <person name="Newman J.D."/>
        </authorList>
    </citation>
    <scope>NUCLEOTIDE SEQUENCE</scope>
    <source>
        <strain evidence="2">DSM 19486</strain>
    </source>
</reference>
<dbReference type="Gene3D" id="3.40.50.300">
    <property type="entry name" value="P-loop containing nucleotide triphosphate hydrolases"/>
    <property type="match status" value="2"/>
</dbReference>
<dbReference type="InterPro" id="IPR027417">
    <property type="entry name" value="P-loop_NTPase"/>
</dbReference>
<keyword evidence="3" id="KW-1185">Reference proteome</keyword>
<keyword evidence="2" id="KW-0378">Hydrolase</keyword>
<dbReference type="AlphaFoldDB" id="A0A9X3D9Y6"/>
<evidence type="ECO:0000313" key="3">
    <source>
        <dbReference type="Proteomes" id="UP001142592"/>
    </source>
</evidence>
<dbReference type="RefSeq" id="WP_010601116.1">
    <property type="nucleotide sequence ID" value="NZ_JAPJUH010000001.1"/>
</dbReference>
<dbReference type="InterPro" id="IPR014001">
    <property type="entry name" value="Helicase_ATP-bd"/>
</dbReference>
<dbReference type="PANTHER" id="PTHR47396:SF1">
    <property type="entry name" value="ATP-DEPENDENT HELICASE IRC3-RELATED"/>
    <property type="match status" value="1"/>
</dbReference>
<organism evidence="2 3">
    <name type="scientific">Pedobacter agri</name>
    <dbReference type="NCBI Taxonomy" id="454586"/>
    <lineage>
        <taxon>Bacteria</taxon>
        <taxon>Pseudomonadati</taxon>
        <taxon>Bacteroidota</taxon>
        <taxon>Sphingobacteriia</taxon>
        <taxon>Sphingobacteriales</taxon>
        <taxon>Sphingobacteriaceae</taxon>
        <taxon>Pedobacter</taxon>
    </lineage>
</organism>
<comment type="caution">
    <text evidence="2">The sequence shown here is derived from an EMBL/GenBank/DDBJ whole genome shotgun (WGS) entry which is preliminary data.</text>
</comment>
<evidence type="ECO:0000259" key="1">
    <source>
        <dbReference type="PROSITE" id="PS51192"/>
    </source>
</evidence>
<dbReference type="InterPro" id="IPR050742">
    <property type="entry name" value="Helicase_Restrict-Modif_Enz"/>
</dbReference>
<keyword evidence="2" id="KW-0067">ATP-binding</keyword>
<dbReference type="GO" id="GO:0005829">
    <property type="term" value="C:cytosol"/>
    <property type="evidence" value="ECO:0007669"/>
    <property type="project" value="TreeGrafter"/>
</dbReference>
<feature type="domain" description="Helicase ATP-binding" evidence="1">
    <location>
        <begin position="30"/>
        <end position="202"/>
    </location>
</feature>
<dbReference type="GO" id="GO:0003677">
    <property type="term" value="F:DNA binding"/>
    <property type="evidence" value="ECO:0007669"/>
    <property type="project" value="InterPro"/>
</dbReference>
<dbReference type="GO" id="GO:0016787">
    <property type="term" value="F:hydrolase activity"/>
    <property type="evidence" value="ECO:0007669"/>
    <property type="project" value="InterPro"/>
</dbReference>
<dbReference type="SMART" id="SM00487">
    <property type="entry name" value="DEXDc"/>
    <property type="match status" value="1"/>
</dbReference>
<name>A0A9X3D9Y6_9SPHI</name>
<dbReference type="GO" id="GO:0004386">
    <property type="term" value="F:helicase activity"/>
    <property type="evidence" value="ECO:0007669"/>
    <property type="project" value="UniProtKB-KW"/>
</dbReference>
<proteinExistence type="predicted"/>